<dbReference type="RefSeq" id="WP_077832828.1">
    <property type="nucleotide sequence ID" value="NZ_CP096983.1"/>
</dbReference>
<reference evidence="2 3" key="1">
    <citation type="submission" date="2022-04" db="EMBL/GenBank/DDBJ databases">
        <title>Genome sequence of C. roseum typestrain.</title>
        <authorList>
            <person name="Poehlein A."/>
            <person name="Schoch T."/>
            <person name="Duerre P."/>
            <person name="Daniel R."/>
        </authorList>
    </citation>
    <scope>NUCLEOTIDE SEQUENCE [LARGE SCALE GENOMIC DNA]</scope>
    <source>
        <strain evidence="2 3">DSM 7320</strain>
    </source>
</reference>
<dbReference type="STRING" id="84029.CROST_35530"/>
<dbReference type="EMBL" id="CP096983">
    <property type="protein sequence ID" value="URZ11524.1"/>
    <property type="molecule type" value="Genomic_DNA"/>
</dbReference>
<evidence type="ECO:0000313" key="3">
    <source>
        <dbReference type="Proteomes" id="UP000190951"/>
    </source>
</evidence>
<dbReference type="Proteomes" id="UP000190951">
    <property type="component" value="Chromosome"/>
</dbReference>
<gene>
    <name evidence="2" type="ORF">CROST_022410</name>
</gene>
<feature type="region of interest" description="Disordered" evidence="1">
    <location>
        <begin position="133"/>
        <end position="158"/>
    </location>
</feature>
<organism evidence="2 3">
    <name type="scientific">Clostridium felsineum</name>
    <dbReference type="NCBI Taxonomy" id="36839"/>
    <lineage>
        <taxon>Bacteria</taxon>
        <taxon>Bacillati</taxon>
        <taxon>Bacillota</taxon>
        <taxon>Clostridia</taxon>
        <taxon>Eubacteriales</taxon>
        <taxon>Clostridiaceae</taxon>
        <taxon>Clostridium</taxon>
    </lineage>
</organism>
<dbReference type="InterPro" id="IPR006490">
    <property type="entry name" value="Maj_tail_phi13"/>
</dbReference>
<proteinExistence type="predicted"/>
<evidence type="ECO:0000313" key="2">
    <source>
        <dbReference type="EMBL" id="URZ11524.1"/>
    </source>
</evidence>
<dbReference type="InterPro" id="IPR014755">
    <property type="entry name" value="Cu-Rt/internalin_Ig-like"/>
</dbReference>
<name>A0A1S8MDV8_9CLOT</name>
<dbReference type="AlphaFoldDB" id="A0A1S8MDV8"/>
<accession>A0A1S8MDV8</accession>
<dbReference type="KEGG" id="crw:CROST_022410"/>
<evidence type="ECO:0000256" key="1">
    <source>
        <dbReference type="SAM" id="MobiDB-lite"/>
    </source>
</evidence>
<dbReference type="NCBIfam" id="TIGR01603">
    <property type="entry name" value="maj_tail_phi13"/>
    <property type="match status" value="1"/>
</dbReference>
<protein>
    <submittedName>
        <fullName evidence="2">Uncharacterized protein</fullName>
    </submittedName>
</protein>
<dbReference type="Pfam" id="PF13205">
    <property type="entry name" value="Big_5"/>
    <property type="match status" value="1"/>
</dbReference>
<dbReference type="InterPro" id="IPR032812">
    <property type="entry name" value="SbsA_Ig"/>
</dbReference>
<keyword evidence="3" id="KW-1185">Reference proteome</keyword>
<sequence>MPNMGIEKLCISKQLTDTATSMTFTVPQYYEFVQELGIKPKTNSASAYAENRKVDQDVEFDSADMSLSTYQLTNAQRAFILGQDTDQYGGAIGSQGDEVPWITCLYKAKIRVGGQNYYRYGVVYKTQFQTPDDDYKTQEGKPDFSQVPKLTGSAQPTEWSYKNSKGITKHPWEYHLDTCDPNCPKDIDDWWFDSVYIPTIAPINKIALASSVPTNNDTSIPLSEKPTLTFNNLISDYSNVLFYNVTDGVIVVSTKTLDVTGKILTITPTTSLIAGKTYNIIAQGIVDVYGQILDTQLIKFTTVTSAS</sequence>
<feature type="compositionally biased region" description="Basic and acidic residues" evidence="1">
    <location>
        <begin position="133"/>
        <end position="142"/>
    </location>
</feature>
<dbReference type="Gene3D" id="2.60.40.1220">
    <property type="match status" value="1"/>
</dbReference>